<dbReference type="AlphaFoldDB" id="X1NA88"/>
<gene>
    <name evidence="1" type="ORF">S06H3_24718</name>
</gene>
<feature type="non-terminal residue" evidence="1">
    <location>
        <position position="1"/>
    </location>
</feature>
<name>X1NA88_9ZZZZ</name>
<sequence>NPLLDCVAILQMKPKAELRSHFSYEIHVGFA</sequence>
<evidence type="ECO:0000313" key="1">
    <source>
        <dbReference type="EMBL" id="GAI27111.1"/>
    </source>
</evidence>
<comment type="caution">
    <text evidence="1">The sequence shown here is derived from an EMBL/GenBank/DDBJ whole genome shotgun (WGS) entry which is preliminary data.</text>
</comment>
<proteinExistence type="predicted"/>
<accession>X1NA88</accession>
<reference evidence="1" key="1">
    <citation type="journal article" date="2014" name="Front. Microbiol.">
        <title>High frequency of phylogenetically diverse reductive dehalogenase-homologous genes in deep subseafloor sedimentary metagenomes.</title>
        <authorList>
            <person name="Kawai M."/>
            <person name="Futagami T."/>
            <person name="Toyoda A."/>
            <person name="Takaki Y."/>
            <person name="Nishi S."/>
            <person name="Hori S."/>
            <person name="Arai W."/>
            <person name="Tsubouchi T."/>
            <person name="Morono Y."/>
            <person name="Uchiyama I."/>
            <person name="Ito T."/>
            <person name="Fujiyama A."/>
            <person name="Inagaki F."/>
            <person name="Takami H."/>
        </authorList>
    </citation>
    <scope>NUCLEOTIDE SEQUENCE</scope>
    <source>
        <strain evidence="1">Expedition CK06-06</strain>
    </source>
</reference>
<dbReference type="EMBL" id="BARV01013876">
    <property type="protein sequence ID" value="GAI27111.1"/>
    <property type="molecule type" value="Genomic_DNA"/>
</dbReference>
<protein>
    <submittedName>
        <fullName evidence="1">Uncharacterized protein</fullName>
    </submittedName>
</protein>
<organism evidence="1">
    <name type="scientific">marine sediment metagenome</name>
    <dbReference type="NCBI Taxonomy" id="412755"/>
    <lineage>
        <taxon>unclassified sequences</taxon>
        <taxon>metagenomes</taxon>
        <taxon>ecological metagenomes</taxon>
    </lineage>
</organism>